<dbReference type="Gene3D" id="2.60.40.10">
    <property type="entry name" value="Immunoglobulins"/>
    <property type="match status" value="1"/>
</dbReference>
<proteinExistence type="predicted"/>
<evidence type="ECO:0000313" key="5">
    <source>
        <dbReference type="EMBL" id="PZF86627.1"/>
    </source>
</evidence>
<dbReference type="InterPro" id="IPR058094">
    <property type="entry name" value="Ig-like_OmpL47-like"/>
</dbReference>
<dbReference type="SUPFAM" id="SSF49299">
    <property type="entry name" value="PKD domain"/>
    <property type="match status" value="1"/>
</dbReference>
<dbReference type="CDD" id="cd00146">
    <property type="entry name" value="PKD"/>
    <property type="match status" value="1"/>
</dbReference>
<dbReference type="InterPro" id="IPR011041">
    <property type="entry name" value="Quinoprot_gluc/sorb_DH_b-prop"/>
</dbReference>
<dbReference type="Pfam" id="PF18911">
    <property type="entry name" value="PKD_4"/>
    <property type="match status" value="1"/>
</dbReference>
<dbReference type="InterPro" id="IPR005084">
    <property type="entry name" value="CBM6"/>
</dbReference>
<dbReference type="EMBL" id="POTW01000001">
    <property type="protein sequence ID" value="PZF86627.1"/>
    <property type="molecule type" value="Genomic_DNA"/>
</dbReference>
<dbReference type="InterPro" id="IPR029010">
    <property type="entry name" value="ThuA-like"/>
</dbReference>
<evidence type="ECO:0000256" key="2">
    <source>
        <dbReference type="ARBA" id="ARBA00023157"/>
    </source>
</evidence>
<dbReference type="Pfam" id="PF03422">
    <property type="entry name" value="CBM_6"/>
    <property type="match status" value="1"/>
</dbReference>
<dbReference type="SUPFAM" id="SSF52317">
    <property type="entry name" value="Class I glutamine amidotransferase-like"/>
    <property type="match status" value="1"/>
</dbReference>
<keyword evidence="2" id="KW-1015">Disulfide bond</keyword>
<dbReference type="Gene3D" id="2.60.120.200">
    <property type="match status" value="1"/>
</dbReference>
<dbReference type="InterPro" id="IPR011042">
    <property type="entry name" value="6-blade_b-propeller_TolB-like"/>
</dbReference>
<dbReference type="InterPro" id="IPR006558">
    <property type="entry name" value="LamG-like"/>
</dbReference>
<dbReference type="Gene3D" id="2.60.120.260">
    <property type="entry name" value="Galactose-binding domain-like"/>
    <property type="match status" value="1"/>
</dbReference>
<dbReference type="InterPro" id="IPR008979">
    <property type="entry name" value="Galactose-bd-like_sf"/>
</dbReference>
<reference evidence="5 6" key="1">
    <citation type="submission" date="2018-01" db="EMBL/GenBank/DDBJ databases">
        <title>Draft genome sequence of Jiangella sp. GTF31.</title>
        <authorList>
            <person name="Sahin N."/>
            <person name="Ay H."/>
            <person name="Saygin H."/>
        </authorList>
    </citation>
    <scope>NUCLEOTIDE SEQUENCE [LARGE SCALE GENOMIC DNA]</scope>
    <source>
        <strain evidence="5 6">GTF31</strain>
    </source>
</reference>
<evidence type="ECO:0000313" key="6">
    <source>
        <dbReference type="Proteomes" id="UP000248764"/>
    </source>
</evidence>
<dbReference type="NCBIfam" id="NF047446">
    <property type="entry name" value="barrel_OmpL47"/>
    <property type="match status" value="2"/>
</dbReference>
<dbReference type="SMART" id="SM00089">
    <property type="entry name" value="PKD"/>
    <property type="match status" value="1"/>
</dbReference>
<feature type="domain" description="PKD" evidence="4">
    <location>
        <begin position="786"/>
        <end position="867"/>
    </location>
</feature>
<dbReference type="CDD" id="cd04084">
    <property type="entry name" value="CBM6_xylanase-like"/>
    <property type="match status" value="1"/>
</dbReference>
<feature type="region of interest" description="Disordered" evidence="3">
    <location>
        <begin position="995"/>
        <end position="1021"/>
    </location>
</feature>
<evidence type="ECO:0000256" key="3">
    <source>
        <dbReference type="SAM" id="MobiDB-lite"/>
    </source>
</evidence>
<dbReference type="InterPro" id="IPR000601">
    <property type="entry name" value="PKD_dom"/>
</dbReference>
<dbReference type="Gene3D" id="2.120.10.30">
    <property type="entry name" value="TolB, C-terminal domain"/>
    <property type="match status" value="1"/>
</dbReference>
<dbReference type="SMART" id="SM00560">
    <property type="entry name" value="LamGL"/>
    <property type="match status" value="1"/>
</dbReference>
<evidence type="ECO:0000259" key="4">
    <source>
        <dbReference type="PROSITE" id="PS50093"/>
    </source>
</evidence>
<dbReference type="SUPFAM" id="SSF50952">
    <property type="entry name" value="Soluble quinoprotein glucose dehydrogenase"/>
    <property type="match status" value="1"/>
</dbReference>
<dbReference type="InterPro" id="IPR022409">
    <property type="entry name" value="PKD/Chitinase_dom"/>
</dbReference>
<gene>
    <name evidence="5" type="ORF">C1I92_00135</name>
</gene>
<dbReference type="PROSITE" id="PS50093">
    <property type="entry name" value="PKD"/>
    <property type="match status" value="1"/>
</dbReference>
<dbReference type="InterPro" id="IPR012938">
    <property type="entry name" value="Glc/Sorbosone_DH"/>
</dbReference>
<dbReference type="InterPro" id="IPR035986">
    <property type="entry name" value="PKD_dom_sf"/>
</dbReference>
<sequence>MSGCSHPQRSDGERSMQRLYRYITFTLVAALLAVVFPGAASSFAHPPEEPYEVLFFHKTTGFRHDSIPAALAAVQALGQEHGFTVTETQDASVFTDAGLGEYAAVVFYTDGENTLTTPQRTAFERYLQRGGGFVGLHSTSNTDKSNWPWWKELFGGGFFVNHPPIQSATVKVEDPQHPATAQFGASFQWPSDEFYNLAANPRAAGVKVLLTVDESTYTGGQMGADHPVSWCSLYDGGRTFYTALGHSASHYADPGFRQHIGWAIEWASGTTEADCGEPREGIPTAAAFEKVALDDNTANPMKLDIAPDGRVFYTELAGAVKVYHPDTQQITTAGQIPVYRGQENGLIGIALDPAFEENNFLYLFHSDPASRTVDGIAGGVQHVSRFTLDPVSEQIDLASEVVLLEIPHQRVECCHSGGHMDFDAEGNLYISTGDDTNPFASGGFGPFDYRPGRQPWDAARSSGNAADLRGKILRINPIETATSTDAPGVGSTYDVPDDNLFTSGEHDALFPGGVYDPALGRPEIYVMGLRNPFTLDIDQATGVLTFGLVGPDANPAGGVDPNRGPRGYDYWAQVHEASNYGWPFCIVNNQPYNHFDFATNVSGEPYDCAGGPTNDSPNNTGIDTLPPVEHLPTVHYPYCNSQGGYPAPPPHAGVPCGPVPGGSAYGTGRAAYAGDTYHFDPEVTADGRFPAFFDGKPFVMEWERDFIATMTLDANGNYVNGSLSEQFFGFRFDESLRLRKPHDMEFGPDGNMYLIEWGDEFNFGGGGVNPDSGLYRISYVKEGRTPTVHTSATPDNGQPPVEVTFSSEGTFDADGDEITFAWTFGDGGTSTEPNPTHTYTEAGVYTAQLVVTDATGRSASSNATITVGNTEPEVTIELPANGQVFEWGDEVPFRVTVTDAEDGSTADGGIDCADVTVQQGVYHDTGGAVHVHQGASQNGCEGTIVTDSESGHEGQNVTVIVTASYTDEGDHPDAQPLTGGSSHLLRPARTEAEHFSESSGIVTGPGNDAQGGGETARGADGDWAAYDPVSLDDLESLDLRVSALADTTVEVRRDAPDGPLLGTADIPATTQIGRAAGQNGFGNAVQFNSGTASQYATLPTGVVSDLTGDFTIATWINRPATGQEWSRIFDFGSGTGVNMFLTPNAGGAPGLRYAIKPQGASEQQITYNQEVPTGWHHVAVTLSGTTGTLWLDGVAVATNATMTFNPSELGETTQNWLIRSQYASDPYLNATLDEFHVFDSALGQAQLQALMAGPAGDAGGNVVAYDFDETGGAAIEDSSGQGNDATIGVNASVANWTDVSVDLAPSQGSTQLYLVFPGAEANVNWLHLNTGPGVEIPVVSAAVAPASPDGDNGWYVTAPAVTLSADDPGAAIEYRVGGGAWTAYSGPVTLDEDGTHTVEYRATNAAGTSEPGSVEVAVDLTAPETVATVDGDLDQDVYLGPATLTLAASDATSDVAETHYRLAGDAEHTVYSGPVTLDPAAVYEVEYRAVDAAGNVGEWQPLTVVVADTSVIVGGVDSGVANRTVSSGTTINDLILDEQPWPNRAAFLRHVTEVTRQLQADGVITGREASSIQRAAAQSDVGRSGGGFVLG</sequence>
<dbReference type="InterPro" id="IPR013783">
    <property type="entry name" value="Ig-like_fold"/>
</dbReference>
<dbReference type="PANTHER" id="PTHR40469">
    <property type="entry name" value="SECRETED GLYCOSYL HYDROLASE"/>
    <property type="match status" value="1"/>
</dbReference>
<dbReference type="SUPFAM" id="SSF49785">
    <property type="entry name" value="Galactose-binding domain-like"/>
    <property type="match status" value="1"/>
</dbReference>
<dbReference type="Proteomes" id="UP000248764">
    <property type="component" value="Unassembled WGS sequence"/>
</dbReference>
<dbReference type="Pfam" id="PF13385">
    <property type="entry name" value="Laminin_G_3"/>
    <property type="match status" value="1"/>
</dbReference>
<organism evidence="5 6">
    <name type="scientific">Jiangella anatolica</name>
    <dbReference type="NCBI Taxonomy" id="2670374"/>
    <lineage>
        <taxon>Bacteria</taxon>
        <taxon>Bacillati</taxon>
        <taxon>Actinomycetota</taxon>
        <taxon>Actinomycetes</taxon>
        <taxon>Jiangellales</taxon>
        <taxon>Jiangellaceae</taxon>
        <taxon>Jiangella</taxon>
    </lineage>
</organism>
<dbReference type="InterPro" id="IPR013320">
    <property type="entry name" value="ConA-like_dom_sf"/>
</dbReference>
<protein>
    <recommendedName>
        <fullName evidence="4">PKD domain-containing protein</fullName>
    </recommendedName>
</protein>
<dbReference type="GO" id="GO:0030246">
    <property type="term" value="F:carbohydrate binding"/>
    <property type="evidence" value="ECO:0007669"/>
    <property type="project" value="InterPro"/>
</dbReference>
<dbReference type="GO" id="GO:0005975">
    <property type="term" value="P:carbohydrate metabolic process"/>
    <property type="evidence" value="ECO:0007669"/>
    <property type="project" value="UniProtKB-ARBA"/>
</dbReference>
<comment type="caution">
    <text evidence="5">The sequence shown here is derived from an EMBL/GenBank/DDBJ whole genome shotgun (WGS) entry which is preliminary data.</text>
</comment>
<accession>A0A2W2CEA5</accession>
<dbReference type="PANTHER" id="PTHR40469:SF2">
    <property type="entry name" value="GALACTOSE-BINDING DOMAIN-LIKE SUPERFAMILY PROTEIN"/>
    <property type="match status" value="1"/>
</dbReference>
<dbReference type="InterPro" id="IPR029062">
    <property type="entry name" value="Class_I_gatase-like"/>
</dbReference>
<keyword evidence="6" id="KW-1185">Reference proteome</keyword>
<dbReference type="Pfam" id="PF07995">
    <property type="entry name" value="GSDH"/>
    <property type="match status" value="1"/>
</dbReference>
<name>A0A2W2CEA5_9ACTN</name>
<dbReference type="SUPFAM" id="SSF49899">
    <property type="entry name" value="Concanavalin A-like lectins/glucanases"/>
    <property type="match status" value="1"/>
</dbReference>
<keyword evidence="1" id="KW-0732">Signal</keyword>
<evidence type="ECO:0000256" key="1">
    <source>
        <dbReference type="ARBA" id="ARBA00022729"/>
    </source>
</evidence>
<dbReference type="Pfam" id="PF06283">
    <property type="entry name" value="ThuA"/>
    <property type="match status" value="1"/>
</dbReference>
<dbReference type="Gene3D" id="3.40.50.880">
    <property type="match status" value="1"/>
</dbReference>